<proteinExistence type="predicted"/>
<keyword evidence="4" id="KW-1185">Reference proteome</keyword>
<dbReference type="InterPro" id="IPR018247">
    <property type="entry name" value="EF_Hand_1_Ca_BS"/>
</dbReference>
<organism evidence="3 4">
    <name type="scientific">Rubripirellula lacrimiformis</name>
    <dbReference type="NCBI Taxonomy" id="1930273"/>
    <lineage>
        <taxon>Bacteria</taxon>
        <taxon>Pseudomonadati</taxon>
        <taxon>Planctomycetota</taxon>
        <taxon>Planctomycetia</taxon>
        <taxon>Pirellulales</taxon>
        <taxon>Pirellulaceae</taxon>
        <taxon>Rubripirellula</taxon>
    </lineage>
</organism>
<dbReference type="AlphaFoldDB" id="A0A517NA33"/>
<dbReference type="InterPro" id="IPR002048">
    <property type="entry name" value="EF_hand_dom"/>
</dbReference>
<name>A0A517NA33_9BACT</name>
<feature type="region of interest" description="Disordered" evidence="1">
    <location>
        <begin position="65"/>
        <end position="87"/>
    </location>
</feature>
<dbReference type="SUPFAM" id="SSF47473">
    <property type="entry name" value="EF-hand"/>
    <property type="match status" value="1"/>
</dbReference>
<evidence type="ECO:0000256" key="1">
    <source>
        <dbReference type="SAM" id="MobiDB-lite"/>
    </source>
</evidence>
<sequence length="87" mass="9175">MIRPTVQCVIFSGIIMVPGFLFAQPPGRGGPPAGMRGGPPPEMILQLFQQADANNDGSVTRAELTAAMQNPPRGGRPDRGGPPQRPQ</sequence>
<dbReference type="GO" id="GO:0005509">
    <property type="term" value="F:calcium ion binding"/>
    <property type="evidence" value="ECO:0007669"/>
    <property type="project" value="InterPro"/>
</dbReference>
<evidence type="ECO:0000313" key="4">
    <source>
        <dbReference type="Proteomes" id="UP000318538"/>
    </source>
</evidence>
<reference evidence="3 4" key="1">
    <citation type="submission" date="2019-02" db="EMBL/GenBank/DDBJ databases">
        <title>Deep-cultivation of Planctomycetes and their phenomic and genomic characterization uncovers novel biology.</title>
        <authorList>
            <person name="Wiegand S."/>
            <person name="Jogler M."/>
            <person name="Boedeker C."/>
            <person name="Pinto D."/>
            <person name="Vollmers J."/>
            <person name="Rivas-Marin E."/>
            <person name="Kohn T."/>
            <person name="Peeters S.H."/>
            <person name="Heuer A."/>
            <person name="Rast P."/>
            <person name="Oberbeckmann S."/>
            <person name="Bunk B."/>
            <person name="Jeske O."/>
            <person name="Meyerdierks A."/>
            <person name="Storesund J.E."/>
            <person name="Kallscheuer N."/>
            <person name="Luecker S."/>
            <person name="Lage O.M."/>
            <person name="Pohl T."/>
            <person name="Merkel B.J."/>
            <person name="Hornburger P."/>
            <person name="Mueller R.-W."/>
            <person name="Bruemmer F."/>
            <person name="Labrenz M."/>
            <person name="Spormann A.M."/>
            <person name="Op den Camp H."/>
            <person name="Overmann J."/>
            <person name="Amann R."/>
            <person name="Jetten M.S.M."/>
            <person name="Mascher T."/>
            <person name="Medema M.H."/>
            <person name="Devos D.P."/>
            <person name="Kaster A.-K."/>
            <person name="Ovreas L."/>
            <person name="Rohde M."/>
            <person name="Galperin M.Y."/>
            <person name="Jogler C."/>
        </authorList>
    </citation>
    <scope>NUCLEOTIDE SEQUENCE [LARGE SCALE GENOMIC DNA]</scope>
    <source>
        <strain evidence="3 4">K22_7</strain>
    </source>
</reference>
<dbReference type="Gene3D" id="1.10.238.10">
    <property type="entry name" value="EF-hand"/>
    <property type="match status" value="1"/>
</dbReference>
<dbReference type="KEGG" id="rlc:K227x_23790"/>
<feature type="domain" description="EF-hand" evidence="2">
    <location>
        <begin position="39"/>
        <end position="74"/>
    </location>
</feature>
<protein>
    <recommendedName>
        <fullName evidence="2">EF-hand domain-containing protein</fullName>
    </recommendedName>
</protein>
<accession>A0A517NA33</accession>
<evidence type="ECO:0000313" key="3">
    <source>
        <dbReference type="EMBL" id="QDT03993.1"/>
    </source>
</evidence>
<gene>
    <name evidence="3" type="ORF">K227x_23790</name>
</gene>
<evidence type="ECO:0000259" key="2">
    <source>
        <dbReference type="PROSITE" id="PS50222"/>
    </source>
</evidence>
<dbReference type="PROSITE" id="PS00018">
    <property type="entry name" value="EF_HAND_1"/>
    <property type="match status" value="1"/>
</dbReference>
<dbReference type="Proteomes" id="UP000318538">
    <property type="component" value="Chromosome"/>
</dbReference>
<dbReference type="EMBL" id="CP036525">
    <property type="protein sequence ID" value="QDT03993.1"/>
    <property type="molecule type" value="Genomic_DNA"/>
</dbReference>
<dbReference type="PROSITE" id="PS50222">
    <property type="entry name" value="EF_HAND_2"/>
    <property type="match status" value="1"/>
</dbReference>
<dbReference type="RefSeq" id="WP_145169542.1">
    <property type="nucleotide sequence ID" value="NZ_CP036525.1"/>
</dbReference>
<dbReference type="InterPro" id="IPR011992">
    <property type="entry name" value="EF-hand-dom_pair"/>
</dbReference>